<dbReference type="EMBL" id="BMAW01002843">
    <property type="protein sequence ID" value="GFS80603.1"/>
    <property type="molecule type" value="Genomic_DNA"/>
</dbReference>
<dbReference type="AlphaFoldDB" id="A0A8X6MW13"/>
<accession>A0A8X6MW13</accession>
<organism evidence="1 2">
    <name type="scientific">Nephila pilipes</name>
    <name type="common">Giant wood spider</name>
    <name type="synonym">Nephila maculata</name>
    <dbReference type="NCBI Taxonomy" id="299642"/>
    <lineage>
        <taxon>Eukaryota</taxon>
        <taxon>Metazoa</taxon>
        <taxon>Ecdysozoa</taxon>
        <taxon>Arthropoda</taxon>
        <taxon>Chelicerata</taxon>
        <taxon>Arachnida</taxon>
        <taxon>Araneae</taxon>
        <taxon>Araneomorphae</taxon>
        <taxon>Entelegynae</taxon>
        <taxon>Araneoidea</taxon>
        <taxon>Nephilidae</taxon>
        <taxon>Nephila</taxon>
    </lineage>
</organism>
<evidence type="ECO:0000313" key="2">
    <source>
        <dbReference type="Proteomes" id="UP000887013"/>
    </source>
</evidence>
<sequence>MQRLAAPLRGDAVEQRTGFCSKAAGKTVRPGASLSVPSIISRTVSWVGGNMTAFSGRGKGFGRLGTRFVSGTTPNEKFTPPILFV</sequence>
<gene>
    <name evidence="1" type="ORF">NPIL_291621</name>
</gene>
<proteinExistence type="predicted"/>
<reference evidence="1" key="1">
    <citation type="submission" date="2020-08" db="EMBL/GenBank/DDBJ databases">
        <title>Multicomponent nature underlies the extraordinary mechanical properties of spider dragline silk.</title>
        <authorList>
            <person name="Kono N."/>
            <person name="Nakamura H."/>
            <person name="Mori M."/>
            <person name="Yoshida Y."/>
            <person name="Ohtoshi R."/>
            <person name="Malay A.D."/>
            <person name="Moran D.A.P."/>
            <person name="Tomita M."/>
            <person name="Numata K."/>
            <person name="Arakawa K."/>
        </authorList>
    </citation>
    <scope>NUCLEOTIDE SEQUENCE</scope>
</reference>
<comment type="caution">
    <text evidence="1">The sequence shown here is derived from an EMBL/GenBank/DDBJ whole genome shotgun (WGS) entry which is preliminary data.</text>
</comment>
<dbReference type="Proteomes" id="UP000887013">
    <property type="component" value="Unassembled WGS sequence"/>
</dbReference>
<keyword evidence="2" id="KW-1185">Reference proteome</keyword>
<evidence type="ECO:0000313" key="1">
    <source>
        <dbReference type="EMBL" id="GFS80603.1"/>
    </source>
</evidence>
<name>A0A8X6MW13_NEPPI</name>
<protein>
    <submittedName>
        <fullName evidence="1">Uncharacterized protein</fullName>
    </submittedName>
</protein>